<keyword evidence="3 4" id="KW-0560">Oxidoreductase</keyword>
<dbReference type="UniPathway" id="UPA00148"/>
<dbReference type="PANTHER" id="PTHR36925:SF1">
    <property type="entry name" value="COBALT-PRECORRIN-6A REDUCTASE"/>
    <property type="match status" value="1"/>
</dbReference>
<dbReference type="NCBIfam" id="TIGR00715">
    <property type="entry name" value="precor6x_red"/>
    <property type="match status" value="1"/>
</dbReference>
<evidence type="ECO:0000256" key="3">
    <source>
        <dbReference type="ARBA" id="ARBA00023002"/>
    </source>
</evidence>
<protein>
    <submittedName>
        <fullName evidence="4">Cobalt-precorrin-6A reductase</fullName>
        <ecNumber evidence="4">1.3.1.106</ecNumber>
    </submittedName>
</protein>
<dbReference type="PANTHER" id="PTHR36925">
    <property type="entry name" value="COBALT-PRECORRIN-6A REDUCTASE"/>
    <property type="match status" value="1"/>
</dbReference>
<keyword evidence="5" id="KW-1185">Reference proteome</keyword>
<keyword evidence="2" id="KW-0169">Cobalamin biosynthesis</keyword>
<evidence type="ECO:0000256" key="2">
    <source>
        <dbReference type="ARBA" id="ARBA00022573"/>
    </source>
</evidence>
<organism evidence="4 5">
    <name type="scientific">Marivibrio halodurans</name>
    <dbReference type="NCBI Taxonomy" id="2039722"/>
    <lineage>
        <taxon>Bacteria</taxon>
        <taxon>Pseudomonadati</taxon>
        <taxon>Pseudomonadota</taxon>
        <taxon>Alphaproteobacteria</taxon>
        <taxon>Rhodospirillales</taxon>
        <taxon>Rhodospirillaceae</taxon>
        <taxon>Marivibrio</taxon>
    </lineage>
</organism>
<dbReference type="NCBIfam" id="NF005968">
    <property type="entry name" value="PRK08057.1-2"/>
    <property type="match status" value="1"/>
</dbReference>
<dbReference type="EC" id="1.3.1.106" evidence="4"/>
<evidence type="ECO:0000313" key="5">
    <source>
        <dbReference type="Proteomes" id="UP000672602"/>
    </source>
</evidence>
<gene>
    <name evidence="4" type="ORF">KAJ83_13800</name>
</gene>
<dbReference type="RefSeq" id="WP_210682667.1">
    <property type="nucleotide sequence ID" value="NZ_JAGMWN010000006.1"/>
</dbReference>
<dbReference type="GO" id="GO:0009236">
    <property type="term" value="P:cobalamin biosynthetic process"/>
    <property type="evidence" value="ECO:0007669"/>
    <property type="project" value="UniProtKB-UniPathway"/>
</dbReference>
<comment type="caution">
    <text evidence="4">The sequence shown here is derived from an EMBL/GenBank/DDBJ whole genome shotgun (WGS) entry which is preliminary data.</text>
</comment>
<dbReference type="EMBL" id="JAGMWN010000006">
    <property type="protein sequence ID" value="MBP5858088.1"/>
    <property type="molecule type" value="Genomic_DNA"/>
</dbReference>
<accession>A0A8J7S3W1</accession>
<dbReference type="AlphaFoldDB" id="A0A8J7S3W1"/>
<dbReference type="Proteomes" id="UP000672602">
    <property type="component" value="Unassembled WGS sequence"/>
</dbReference>
<dbReference type="Pfam" id="PF02571">
    <property type="entry name" value="CbiJ"/>
    <property type="match status" value="1"/>
</dbReference>
<evidence type="ECO:0000313" key="4">
    <source>
        <dbReference type="EMBL" id="MBP5858088.1"/>
    </source>
</evidence>
<sequence>MSGPGGVLRIVILGGTGEARSFVETALARHGPAIDPITSLAGRTQAPAALPGRVRIGGFGGPAGLAGYLRAEAVDLLVDATHPFARHMPHHAAEAAAESGIPRLRLERAPWRPGIGDRWHSLKSVEAAAECLPDHGRRALVTVGAQEATRFAAIEGAQIYLRAIDAAGLPPERADLRHILARGPFDLEAERALLAQYRIDLLVTKNSGGAATVAKLEAARAVGIPVLMVDRPTPPVPGPRVETVAAALDWLAKRLEERRRDVMN</sequence>
<reference evidence="4" key="1">
    <citation type="submission" date="2021-04" db="EMBL/GenBank/DDBJ databases">
        <authorList>
            <person name="Zhang D.-C."/>
        </authorList>
    </citation>
    <scope>NUCLEOTIDE SEQUENCE</scope>
    <source>
        <strain evidence="4">CGMCC 1.15697</strain>
    </source>
</reference>
<comment type="pathway">
    <text evidence="1">Cofactor biosynthesis; adenosylcobalamin biosynthesis.</text>
</comment>
<dbReference type="GO" id="GO:0016994">
    <property type="term" value="F:precorrin-6A reductase activity"/>
    <property type="evidence" value="ECO:0007669"/>
    <property type="project" value="InterPro"/>
</dbReference>
<evidence type="ECO:0000256" key="1">
    <source>
        <dbReference type="ARBA" id="ARBA00004953"/>
    </source>
</evidence>
<dbReference type="InterPro" id="IPR003723">
    <property type="entry name" value="Precorrin-6x_reduct"/>
</dbReference>
<name>A0A8J7S3W1_9PROT</name>
<proteinExistence type="predicted"/>
<dbReference type="PROSITE" id="PS51014">
    <property type="entry name" value="COBK_CBIJ"/>
    <property type="match status" value="1"/>
</dbReference>